<feature type="transmembrane region" description="Helical" evidence="2">
    <location>
        <begin position="207"/>
        <end position="225"/>
    </location>
</feature>
<reference evidence="3 4" key="1">
    <citation type="submission" date="2020-03" db="EMBL/GenBank/DDBJ databases">
        <title>Isolation and identification of active actinomycetes.</title>
        <authorList>
            <person name="Sun X."/>
        </authorList>
    </citation>
    <scope>NUCLEOTIDE SEQUENCE [LARGE SCALE GENOMIC DNA]</scope>
    <source>
        <strain evidence="3 4">NEAU-D13</strain>
    </source>
</reference>
<proteinExistence type="predicted"/>
<evidence type="ECO:0000313" key="3">
    <source>
        <dbReference type="EMBL" id="NGY61653.1"/>
    </source>
</evidence>
<keyword evidence="4" id="KW-1185">Reference proteome</keyword>
<dbReference type="RefSeq" id="WP_166048387.1">
    <property type="nucleotide sequence ID" value="NZ_JAAMPJ010000006.1"/>
</dbReference>
<dbReference type="Proteomes" id="UP000481360">
    <property type="component" value="Unassembled WGS sequence"/>
</dbReference>
<feature type="transmembrane region" description="Helical" evidence="2">
    <location>
        <begin position="412"/>
        <end position="430"/>
    </location>
</feature>
<sequence length="756" mass="83447">MTATLSPAVESGKPGFRERVTPPLTMVVLVLLGAAIPMYRNHIFYFWDDTAAAAVPVWQRVGEAFSEGRMPLLELDMWRGGNFAAEVATGMWNPVEVLLAVGTGWIDNIALGITIVKFAFLVAFSIGTFLLAREYGARPWIAAAIGTALPLSGYVLFMDGTSWINALTTYGFLPYVWWTARRTARLGKSTAWVVLTGFLAATTGNPYVLVSIFLIVLAVSLEAWLAFDKRKIINLFAAGFAVLMLNVIVYLPFSLTSSVSYRKDSRTFNDGFLSPQLQDFFGMSNPAAQPLMEIWSGENPTFPALYLAWFFLPLLPWFRWSVLWEKRRELLGLYLYTLAYLLLVLGPSNLNVFRWPARLIPFFFIPLVIIWAIVASEGLQKTKTKARTLSSLGIVLVGAYFGWAALPQTNLRQAYTMVIVMVAVLVLLRVGIGSFKGFAVMAVGTIGFLAMQTVWFPGNYSVADYKFPTSEKGLEQRFEHRYEGVTVSLSNIGKVKPGDLYPGGAYQDFIFGTNFSVANVEALTAYSGVGFNAMDAALCTAYNGSVDCPESWKSLWTPPKGSDKPLADLLRAETVVVQNNLIDTRNVPAPEGWHKAESSDRVVVWKRDAKLAFPDGRLSSYPDGTRIESDRMTGKVSEEVKFSGANGGKLVFSRLAWPGYVAKVNGQDVPAKLGPAGLLEVELPKGVREGTLQIDWVMPGMTIGLITGAVGIVLTLGLIFLDRSQRRRRRDEPQRNSDQEPLDDVIRETVGTGDRK</sequence>
<comment type="caution">
    <text evidence="3">The sequence shown here is derived from an EMBL/GenBank/DDBJ whole genome shotgun (WGS) entry which is preliminary data.</text>
</comment>
<keyword evidence="2" id="KW-1133">Transmembrane helix</keyword>
<feature type="transmembrane region" description="Helical" evidence="2">
    <location>
        <begin position="696"/>
        <end position="721"/>
    </location>
</feature>
<feature type="transmembrane region" description="Helical" evidence="2">
    <location>
        <begin position="232"/>
        <end position="253"/>
    </location>
</feature>
<feature type="transmembrane region" description="Helical" evidence="2">
    <location>
        <begin position="301"/>
        <end position="318"/>
    </location>
</feature>
<feature type="transmembrane region" description="Helical" evidence="2">
    <location>
        <begin position="109"/>
        <end position="132"/>
    </location>
</feature>
<feature type="region of interest" description="Disordered" evidence="1">
    <location>
        <begin position="727"/>
        <end position="756"/>
    </location>
</feature>
<feature type="transmembrane region" description="Helical" evidence="2">
    <location>
        <begin position="388"/>
        <end position="406"/>
    </location>
</feature>
<gene>
    <name evidence="3" type="ORF">G7043_22245</name>
</gene>
<keyword evidence="2" id="KW-0472">Membrane</keyword>
<feature type="transmembrane region" description="Helical" evidence="2">
    <location>
        <begin position="359"/>
        <end position="376"/>
    </location>
</feature>
<evidence type="ECO:0000313" key="4">
    <source>
        <dbReference type="Proteomes" id="UP000481360"/>
    </source>
</evidence>
<dbReference type="EMBL" id="JAAMPJ010000006">
    <property type="protein sequence ID" value="NGY61653.1"/>
    <property type="molecule type" value="Genomic_DNA"/>
</dbReference>
<organism evidence="3 4">
    <name type="scientific">Lentzea alba</name>
    <dbReference type="NCBI Taxonomy" id="2714351"/>
    <lineage>
        <taxon>Bacteria</taxon>
        <taxon>Bacillati</taxon>
        <taxon>Actinomycetota</taxon>
        <taxon>Actinomycetes</taxon>
        <taxon>Pseudonocardiales</taxon>
        <taxon>Pseudonocardiaceae</taxon>
        <taxon>Lentzea</taxon>
    </lineage>
</organism>
<feature type="transmembrane region" description="Helical" evidence="2">
    <location>
        <begin position="330"/>
        <end position="347"/>
    </location>
</feature>
<feature type="transmembrane region" description="Helical" evidence="2">
    <location>
        <begin position="437"/>
        <end position="456"/>
    </location>
</feature>
<feature type="transmembrane region" description="Helical" evidence="2">
    <location>
        <begin position="20"/>
        <end position="39"/>
    </location>
</feature>
<accession>A0A7C9VR03</accession>
<evidence type="ECO:0000256" key="1">
    <source>
        <dbReference type="SAM" id="MobiDB-lite"/>
    </source>
</evidence>
<keyword evidence="2" id="KW-0812">Transmembrane</keyword>
<dbReference type="AlphaFoldDB" id="A0A7C9VR03"/>
<feature type="transmembrane region" description="Helical" evidence="2">
    <location>
        <begin position="139"/>
        <end position="157"/>
    </location>
</feature>
<protein>
    <submittedName>
        <fullName evidence="3">YfhO family protein</fullName>
    </submittedName>
</protein>
<evidence type="ECO:0000256" key="2">
    <source>
        <dbReference type="SAM" id="Phobius"/>
    </source>
</evidence>
<name>A0A7C9VR03_9PSEU</name>